<accession>A0ABV5AML9</accession>
<dbReference type="RefSeq" id="WP_275474047.1">
    <property type="nucleotide sequence ID" value="NZ_CP162940.1"/>
</dbReference>
<dbReference type="Proteomes" id="UP001579974">
    <property type="component" value="Unassembled WGS sequence"/>
</dbReference>
<name>A0ABV5AML9_9BACL</name>
<keyword evidence="2" id="KW-1185">Reference proteome</keyword>
<evidence type="ECO:0008006" key="3">
    <source>
        <dbReference type="Google" id="ProtNLM"/>
    </source>
</evidence>
<reference evidence="1 2" key="1">
    <citation type="journal article" date="2024" name="Int. J. Mol. Sci.">
        <title>Exploration of Alicyclobacillus spp. Genome in Search of Antibiotic Resistance.</title>
        <authorList>
            <person name="Bucka-Kolendo J."/>
            <person name="Kiousi D.E."/>
            <person name="Dekowska A."/>
            <person name="Mikolajczuk-Szczyrba A."/>
            <person name="Karadedos D.M."/>
            <person name="Michael P."/>
            <person name="Galanis A."/>
            <person name="Sokolowska B."/>
        </authorList>
    </citation>
    <scope>NUCLEOTIDE SEQUENCE [LARGE SCALE GENOMIC DNA]</scope>
    <source>
        <strain evidence="1 2">KKP 3000</strain>
    </source>
</reference>
<dbReference type="EMBL" id="JBDXSU010000052">
    <property type="protein sequence ID" value="MFB5193225.1"/>
    <property type="molecule type" value="Genomic_DNA"/>
</dbReference>
<evidence type="ECO:0000313" key="2">
    <source>
        <dbReference type="Proteomes" id="UP001579974"/>
    </source>
</evidence>
<gene>
    <name evidence="1" type="ORF">KKP3000_003517</name>
</gene>
<comment type="caution">
    <text evidence="1">The sequence shown here is derived from an EMBL/GenBank/DDBJ whole genome shotgun (WGS) entry which is preliminary data.</text>
</comment>
<organism evidence="1 2">
    <name type="scientific">Alicyclobacillus fastidiosus</name>
    <dbReference type="NCBI Taxonomy" id="392011"/>
    <lineage>
        <taxon>Bacteria</taxon>
        <taxon>Bacillati</taxon>
        <taxon>Bacillota</taxon>
        <taxon>Bacilli</taxon>
        <taxon>Bacillales</taxon>
        <taxon>Alicyclobacillaceae</taxon>
        <taxon>Alicyclobacillus</taxon>
    </lineage>
</organism>
<proteinExistence type="predicted"/>
<sequence>MLFHVTARHTFDQCGMYNPDIQKDLQAFLPSIQQLCKEHSVKLHYVVTGHPDHVFYILVEAEDSGSLCSVLTAIPMQQEFDIKPVRFLGVDQF</sequence>
<protein>
    <recommendedName>
        <fullName evidence="3">Muconolactone isomerase domain-containing protein</fullName>
    </recommendedName>
</protein>
<evidence type="ECO:0000313" key="1">
    <source>
        <dbReference type="EMBL" id="MFB5193225.1"/>
    </source>
</evidence>